<evidence type="ECO:0000313" key="2">
    <source>
        <dbReference type="Proteomes" id="UP001205357"/>
    </source>
</evidence>
<evidence type="ECO:0000313" key="1">
    <source>
        <dbReference type="EMBL" id="MCS2160414.1"/>
    </source>
</evidence>
<name>A0ABT2DXQ3_9ENTR</name>
<dbReference type="InterPro" id="IPR057793">
    <property type="entry name" value="YnfU-like"/>
</dbReference>
<keyword evidence="2" id="KW-1185">Reference proteome</keyword>
<reference evidence="1 2" key="1">
    <citation type="submission" date="2022-04" db="EMBL/GenBank/DDBJ databases">
        <title>Proposal of a three novel species of Scandinavium, Scandinavium hiltneri, Scandinavium manionii, Scandinavium tedordense.</title>
        <authorList>
            <person name="Maddock D.W."/>
            <person name="Brady C.L."/>
            <person name="Denman S."/>
            <person name="Arnold D."/>
        </authorList>
    </citation>
    <scope>NUCLEOTIDE SEQUENCE [LARGE SCALE GENOMIC DNA]</scope>
    <source>
        <strain evidence="1 2">H11S7</strain>
    </source>
</reference>
<proteinExistence type="predicted"/>
<dbReference type="NCBIfam" id="NF038384">
    <property type="entry name" value="zinc_YnfU_fam"/>
    <property type="match status" value="1"/>
</dbReference>
<organism evidence="1 2">
    <name type="scientific">Scandinavium hiltneri</name>
    <dbReference type="NCBI Taxonomy" id="2926519"/>
    <lineage>
        <taxon>Bacteria</taxon>
        <taxon>Pseudomonadati</taxon>
        <taxon>Pseudomonadota</taxon>
        <taxon>Gammaproteobacteria</taxon>
        <taxon>Enterobacterales</taxon>
        <taxon>Enterobacteriaceae</taxon>
        <taxon>Scandinavium</taxon>
    </lineage>
</organism>
<comment type="caution">
    <text evidence="1">The sequence shown here is derived from an EMBL/GenBank/DDBJ whole genome shotgun (WGS) entry which is preliminary data.</text>
</comment>
<protein>
    <submittedName>
        <fullName evidence="1">YnfU family zinc-binding protein</fullName>
    </submittedName>
</protein>
<dbReference type="Proteomes" id="UP001205357">
    <property type="component" value="Unassembled WGS sequence"/>
</dbReference>
<accession>A0ABT2DXQ3</accession>
<sequence length="47" mass="4873">MKLIGGASTTTVTCPNCGVKSTQAASKIRLKQAMLCPGCKSLFIASR</sequence>
<gene>
    <name evidence="1" type="ORF">MUU47_04600</name>
</gene>
<dbReference type="EMBL" id="JALIGE010000069">
    <property type="protein sequence ID" value="MCS2160414.1"/>
    <property type="molecule type" value="Genomic_DNA"/>
</dbReference>